<dbReference type="RefSeq" id="WP_052104896.1">
    <property type="nucleotide sequence ID" value="NZ_AXCZ01000014.1"/>
</dbReference>
<evidence type="ECO:0000313" key="2">
    <source>
        <dbReference type="EMBL" id="KGM14073.1"/>
    </source>
</evidence>
<name>A0A0A0C083_9CELL</name>
<organism evidence="2 3">
    <name type="scientific">Cellulomonas bogoriensis 69B4 = DSM 16987</name>
    <dbReference type="NCBI Taxonomy" id="1386082"/>
    <lineage>
        <taxon>Bacteria</taxon>
        <taxon>Bacillati</taxon>
        <taxon>Actinomycetota</taxon>
        <taxon>Actinomycetes</taxon>
        <taxon>Micrococcales</taxon>
        <taxon>Cellulomonadaceae</taxon>
        <taxon>Cellulomonas</taxon>
    </lineage>
</organism>
<comment type="caution">
    <text evidence="2">The sequence shown here is derived from an EMBL/GenBank/DDBJ whole genome shotgun (WGS) entry which is preliminary data.</text>
</comment>
<dbReference type="EMBL" id="AXCZ01000014">
    <property type="protein sequence ID" value="KGM14073.1"/>
    <property type="molecule type" value="Genomic_DNA"/>
</dbReference>
<sequence>MVGARRPPCRARLTSPGCAAGPGCLASSRLLFILDAFDSYAEALHGAAHSTVTGSTLASPAGAARVVEVVLGVYSVAVFATLAGALGAFFLQSRGPDESQVPAEGPVS</sequence>
<evidence type="ECO:0000313" key="3">
    <source>
        <dbReference type="Proteomes" id="UP000054314"/>
    </source>
</evidence>
<protein>
    <submittedName>
        <fullName evidence="2">Uncharacterized protein</fullName>
    </submittedName>
</protein>
<accession>A0A0A0C083</accession>
<gene>
    <name evidence="2" type="ORF">N869_05585</name>
</gene>
<dbReference type="Proteomes" id="UP000054314">
    <property type="component" value="Unassembled WGS sequence"/>
</dbReference>
<evidence type="ECO:0000256" key="1">
    <source>
        <dbReference type="SAM" id="Phobius"/>
    </source>
</evidence>
<keyword evidence="1" id="KW-0812">Transmembrane</keyword>
<keyword evidence="1" id="KW-0472">Membrane</keyword>
<dbReference type="AlphaFoldDB" id="A0A0A0C083"/>
<feature type="transmembrane region" description="Helical" evidence="1">
    <location>
        <begin position="69"/>
        <end position="91"/>
    </location>
</feature>
<keyword evidence="1" id="KW-1133">Transmembrane helix</keyword>
<reference evidence="2 3" key="1">
    <citation type="submission" date="2013-08" db="EMBL/GenBank/DDBJ databases">
        <title>Genome sequencing of Cellulomonas bogoriensis 69B4.</title>
        <authorList>
            <person name="Chen F."/>
            <person name="Li Y."/>
            <person name="Wang G."/>
        </authorList>
    </citation>
    <scope>NUCLEOTIDE SEQUENCE [LARGE SCALE GENOMIC DNA]</scope>
    <source>
        <strain evidence="2 3">69B4</strain>
    </source>
</reference>
<proteinExistence type="predicted"/>
<keyword evidence="3" id="KW-1185">Reference proteome</keyword>